<sequence>MLITIAGYCWLCRQPLRYGNHSICSSCIRHLPQQNNRCPGCLYPSTHSMILCGRCLRSPPRWKQMLTVTDYRPPLNKLLHLYKYHPRPQIALCLAKLFLLRWLAHRRENLVRKPEQIISVPLHRHRRWRRGFDQVEAIAKPLARWLNCPYHPNTLIRTRATLAQTHLNAKQRQQNLDNAFIVNRTVSVAGKDLALIDDVITTSATLNAIVPLLFRAGARSVEVWAICRTL</sequence>
<evidence type="ECO:0000313" key="3">
    <source>
        <dbReference type="Proteomes" id="UP000251485"/>
    </source>
</evidence>
<dbReference type="RefSeq" id="WP_017827133.1">
    <property type="nucleotide sequence ID" value="NZ_ABFCQN020000009.1"/>
</dbReference>
<accession>A0A2X2C1M9</accession>
<dbReference type="Proteomes" id="UP000251485">
    <property type="component" value="Unassembled WGS sequence"/>
</dbReference>
<dbReference type="SUPFAM" id="SSF53271">
    <property type="entry name" value="PRTase-like"/>
    <property type="match status" value="1"/>
</dbReference>
<organism evidence="2 3">
    <name type="scientific">Proteus mirabilis</name>
    <dbReference type="NCBI Taxonomy" id="584"/>
    <lineage>
        <taxon>Bacteria</taxon>
        <taxon>Pseudomonadati</taxon>
        <taxon>Pseudomonadota</taxon>
        <taxon>Gammaproteobacteria</taxon>
        <taxon>Enterobacterales</taxon>
        <taxon>Morganellaceae</taxon>
        <taxon>Proteus</taxon>
    </lineage>
</organism>
<dbReference type="EMBL" id="UAUE01000027">
    <property type="protein sequence ID" value="SPZ01254.1"/>
    <property type="molecule type" value="Genomic_DNA"/>
</dbReference>
<evidence type="ECO:0000313" key="2">
    <source>
        <dbReference type="EMBL" id="SPZ01254.1"/>
    </source>
</evidence>
<comment type="similarity">
    <text evidence="1">Belongs to the ComF/GntX family.</text>
</comment>
<dbReference type="Gene3D" id="3.40.50.2020">
    <property type="match status" value="1"/>
</dbReference>
<name>A0A2X2C1M9_PROMI</name>
<dbReference type="PANTHER" id="PTHR47505">
    <property type="entry name" value="DNA UTILIZATION PROTEIN YHGH"/>
    <property type="match status" value="1"/>
</dbReference>
<dbReference type="InterPro" id="IPR029057">
    <property type="entry name" value="PRTase-like"/>
</dbReference>
<gene>
    <name evidence="2" type="primary">gntX</name>
    <name evidence="2" type="ORF">NCTC10975_03898</name>
</gene>
<dbReference type="CDD" id="cd06223">
    <property type="entry name" value="PRTases_typeI"/>
    <property type="match status" value="1"/>
</dbReference>
<dbReference type="InterPro" id="IPR051910">
    <property type="entry name" value="ComF/GntX_DNA_util-trans"/>
</dbReference>
<protein>
    <submittedName>
        <fullName evidence="2">Gluconate metabolism protein</fullName>
    </submittedName>
</protein>
<evidence type="ECO:0000256" key="1">
    <source>
        <dbReference type="ARBA" id="ARBA00008007"/>
    </source>
</evidence>
<proteinExistence type="inferred from homology"/>
<dbReference type="PANTHER" id="PTHR47505:SF1">
    <property type="entry name" value="DNA UTILIZATION PROTEIN YHGH"/>
    <property type="match status" value="1"/>
</dbReference>
<dbReference type="InterPro" id="IPR000836">
    <property type="entry name" value="PRTase_dom"/>
</dbReference>
<reference evidence="2 3" key="1">
    <citation type="submission" date="2018-06" db="EMBL/GenBank/DDBJ databases">
        <authorList>
            <consortium name="Pathogen Informatics"/>
            <person name="Doyle S."/>
        </authorList>
    </citation>
    <scope>NUCLEOTIDE SEQUENCE [LARGE SCALE GENOMIC DNA]</scope>
    <source>
        <strain evidence="2 3">NCTC10975</strain>
    </source>
</reference>
<dbReference type="AlphaFoldDB" id="A0A2X2C1M9"/>